<dbReference type="Proteomes" id="UP000016933">
    <property type="component" value="Unassembled WGS sequence"/>
</dbReference>
<keyword evidence="1" id="KW-0472">Membrane</keyword>
<reference evidence="2 3" key="2">
    <citation type="journal article" date="2012" name="PLoS Pathog.">
        <title>Diverse lifestyles and strategies of plant pathogenesis encoded in the genomes of eighteen Dothideomycetes fungi.</title>
        <authorList>
            <person name="Ohm R.A."/>
            <person name="Feau N."/>
            <person name="Henrissat B."/>
            <person name="Schoch C.L."/>
            <person name="Horwitz B.A."/>
            <person name="Barry K.W."/>
            <person name="Condon B.J."/>
            <person name="Copeland A.C."/>
            <person name="Dhillon B."/>
            <person name="Glaser F."/>
            <person name="Hesse C.N."/>
            <person name="Kosti I."/>
            <person name="LaButti K."/>
            <person name="Lindquist E.A."/>
            <person name="Lucas S."/>
            <person name="Salamov A.A."/>
            <person name="Bradshaw R.E."/>
            <person name="Ciuffetti L."/>
            <person name="Hamelin R.C."/>
            <person name="Kema G.H.J."/>
            <person name="Lawrence C."/>
            <person name="Scott J.A."/>
            <person name="Spatafora J.W."/>
            <person name="Turgeon B.G."/>
            <person name="de Wit P.J.G.M."/>
            <person name="Zhong S."/>
            <person name="Goodwin S.B."/>
            <person name="Grigoriev I.V."/>
        </authorList>
    </citation>
    <scope>NUCLEOTIDE SEQUENCE [LARGE SCALE GENOMIC DNA]</scope>
    <source>
        <strain evidence="3">NZE10 / CBS 128990</strain>
    </source>
</reference>
<proteinExistence type="predicted"/>
<keyword evidence="1" id="KW-1133">Transmembrane helix</keyword>
<sequence>FKNFFSKDNFKKAMKGLFQSALHSLAIGLSVMALVEGGKKLHAFEIAQISITLAAEGLSLIGMAARRLITWGIARVKGWTRTIAFFFNVGLEGIQSLGRRIVSGLVGNLSRVIRLIGLVGCVFSIVTAYWDIEKAKSMGERDGRALYIYSITQMVIGILEAVIVVGEIICNVFAIGATFLAISGPACIVIGLIAALIYFIWFAPDPFADVKFFLDNEGKNYGSYDEGK</sequence>
<evidence type="ECO:0000313" key="2">
    <source>
        <dbReference type="EMBL" id="EME39177.1"/>
    </source>
</evidence>
<feature type="transmembrane region" description="Helical" evidence="1">
    <location>
        <begin position="112"/>
        <end position="130"/>
    </location>
</feature>
<organism evidence="2 3">
    <name type="scientific">Dothistroma septosporum (strain NZE10 / CBS 128990)</name>
    <name type="common">Red band needle blight fungus</name>
    <name type="synonym">Mycosphaerella pini</name>
    <dbReference type="NCBI Taxonomy" id="675120"/>
    <lineage>
        <taxon>Eukaryota</taxon>
        <taxon>Fungi</taxon>
        <taxon>Dikarya</taxon>
        <taxon>Ascomycota</taxon>
        <taxon>Pezizomycotina</taxon>
        <taxon>Dothideomycetes</taxon>
        <taxon>Dothideomycetidae</taxon>
        <taxon>Mycosphaerellales</taxon>
        <taxon>Mycosphaerellaceae</taxon>
        <taxon>Dothistroma</taxon>
    </lineage>
</organism>
<feature type="non-terminal residue" evidence="2">
    <location>
        <position position="228"/>
    </location>
</feature>
<evidence type="ECO:0000313" key="3">
    <source>
        <dbReference type="Proteomes" id="UP000016933"/>
    </source>
</evidence>
<dbReference type="eggNOG" id="ENOG502S90M">
    <property type="taxonomic scope" value="Eukaryota"/>
</dbReference>
<protein>
    <submittedName>
        <fullName evidence="2">Uncharacterized protein</fullName>
    </submittedName>
</protein>
<keyword evidence="3" id="KW-1185">Reference proteome</keyword>
<dbReference type="OrthoDB" id="3791552at2759"/>
<reference evidence="3" key="1">
    <citation type="journal article" date="2012" name="PLoS Genet.">
        <title>The genomes of the fungal plant pathogens Cladosporium fulvum and Dothistroma septosporum reveal adaptation to different hosts and lifestyles but also signatures of common ancestry.</title>
        <authorList>
            <person name="de Wit P.J.G.M."/>
            <person name="van der Burgt A."/>
            <person name="Oekmen B."/>
            <person name="Stergiopoulos I."/>
            <person name="Abd-Elsalam K.A."/>
            <person name="Aerts A.L."/>
            <person name="Bahkali A.H."/>
            <person name="Beenen H.G."/>
            <person name="Chettri P."/>
            <person name="Cox M.P."/>
            <person name="Datema E."/>
            <person name="de Vries R.P."/>
            <person name="Dhillon B."/>
            <person name="Ganley A.R."/>
            <person name="Griffiths S.A."/>
            <person name="Guo Y."/>
            <person name="Hamelin R.C."/>
            <person name="Henrissat B."/>
            <person name="Kabir M.S."/>
            <person name="Jashni M.K."/>
            <person name="Kema G."/>
            <person name="Klaubauf S."/>
            <person name="Lapidus A."/>
            <person name="Levasseur A."/>
            <person name="Lindquist E."/>
            <person name="Mehrabi R."/>
            <person name="Ohm R.A."/>
            <person name="Owen T.J."/>
            <person name="Salamov A."/>
            <person name="Schwelm A."/>
            <person name="Schijlen E."/>
            <person name="Sun H."/>
            <person name="van den Burg H.A."/>
            <person name="van Ham R.C.H.J."/>
            <person name="Zhang S."/>
            <person name="Goodwin S.B."/>
            <person name="Grigoriev I.V."/>
            <person name="Collemare J."/>
            <person name="Bradshaw R.E."/>
        </authorList>
    </citation>
    <scope>NUCLEOTIDE SEQUENCE [LARGE SCALE GENOMIC DNA]</scope>
    <source>
        <strain evidence="3">NZE10 / CBS 128990</strain>
    </source>
</reference>
<keyword evidence="1" id="KW-0812">Transmembrane</keyword>
<dbReference type="HOGENOM" id="CLU_1217251_0_0_1"/>
<evidence type="ECO:0000256" key="1">
    <source>
        <dbReference type="SAM" id="Phobius"/>
    </source>
</evidence>
<dbReference type="AlphaFoldDB" id="M2XI79"/>
<feature type="transmembrane region" description="Helical" evidence="1">
    <location>
        <begin position="172"/>
        <end position="201"/>
    </location>
</feature>
<feature type="transmembrane region" description="Helical" evidence="1">
    <location>
        <begin position="146"/>
        <end position="165"/>
    </location>
</feature>
<feature type="non-terminal residue" evidence="2">
    <location>
        <position position="1"/>
    </location>
</feature>
<feature type="transmembrane region" description="Helical" evidence="1">
    <location>
        <begin position="43"/>
        <end position="65"/>
    </location>
</feature>
<accession>M2XI79</accession>
<gene>
    <name evidence="2" type="ORF">DOTSEDRAFT_96733</name>
</gene>
<dbReference type="EMBL" id="KB446545">
    <property type="protein sequence ID" value="EME39177.1"/>
    <property type="molecule type" value="Genomic_DNA"/>
</dbReference>
<name>M2XI79_DOTSN</name>